<accession>A0A3Q2YV15</accession>
<feature type="domain" description="Calcium/calmodulin-dependent protein kinase II association-domain" evidence="1">
    <location>
        <begin position="92"/>
        <end position="211"/>
    </location>
</feature>
<dbReference type="InterPro" id="IPR032710">
    <property type="entry name" value="NTF2-like_dom_sf"/>
</dbReference>
<evidence type="ECO:0000259" key="1">
    <source>
        <dbReference type="Pfam" id="PF08332"/>
    </source>
</evidence>
<name>A0A3Q2YV15_HIPCM</name>
<dbReference type="Gene3D" id="3.10.450.50">
    <property type="match status" value="1"/>
</dbReference>
<dbReference type="STRING" id="109280.ENSHCOP00000017447"/>
<evidence type="ECO:0000313" key="2">
    <source>
        <dbReference type="Ensembl" id="ENSHCOP00000017447.1"/>
    </source>
</evidence>
<dbReference type="GO" id="GO:0005516">
    <property type="term" value="F:calmodulin binding"/>
    <property type="evidence" value="ECO:0007669"/>
    <property type="project" value="InterPro"/>
</dbReference>
<sequence length="219" mass="25268">MIVAFLFLKFILFSLVLFDVFMSLSFFDSQAALLSIKRFSNVANLKPYYVEQMLKRGVSILRFVTSQKNAATFHCFDDARDVSFQMGLLAHQQEIIEVTKKLLTAIVMADYDSYKEMSDPGLTSFEPESLGILVRSMEFHRFLLENALGFRHTIMIEPYVHMMGDDAACIAYVRLTQALGGDLAAIHTKVEETRIWHRRNGTWRHIHFHRSRPSTLHSK</sequence>
<dbReference type="GeneTree" id="ENSGT00940000159769"/>
<dbReference type="SUPFAM" id="SSF54427">
    <property type="entry name" value="NTF2-like"/>
    <property type="match status" value="1"/>
</dbReference>
<reference evidence="2" key="2">
    <citation type="submission" date="2025-09" db="UniProtKB">
        <authorList>
            <consortium name="Ensembl"/>
        </authorList>
    </citation>
    <scope>IDENTIFICATION</scope>
</reference>
<dbReference type="GO" id="GO:0004683">
    <property type="term" value="F:calcium/calmodulin-dependent protein kinase activity"/>
    <property type="evidence" value="ECO:0007669"/>
    <property type="project" value="InterPro"/>
</dbReference>
<keyword evidence="3" id="KW-1185">Reference proteome</keyword>
<dbReference type="Proteomes" id="UP000264820">
    <property type="component" value="Unplaced"/>
</dbReference>
<dbReference type="Ensembl" id="ENSHCOT00000013770.1">
    <property type="protein sequence ID" value="ENSHCOP00000017447.1"/>
    <property type="gene ID" value="ENSHCOG00000001260.1"/>
</dbReference>
<evidence type="ECO:0000313" key="3">
    <source>
        <dbReference type="Proteomes" id="UP000264820"/>
    </source>
</evidence>
<reference evidence="2" key="1">
    <citation type="submission" date="2025-08" db="UniProtKB">
        <authorList>
            <consortium name="Ensembl"/>
        </authorList>
    </citation>
    <scope>IDENTIFICATION</scope>
</reference>
<proteinExistence type="predicted"/>
<dbReference type="AlphaFoldDB" id="A0A3Q2YV15"/>
<organism evidence="2 3">
    <name type="scientific">Hippocampus comes</name>
    <name type="common">Tiger tail seahorse</name>
    <dbReference type="NCBI Taxonomy" id="109280"/>
    <lineage>
        <taxon>Eukaryota</taxon>
        <taxon>Metazoa</taxon>
        <taxon>Chordata</taxon>
        <taxon>Craniata</taxon>
        <taxon>Vertebrata</taxon>
        <taxon>Euteleostomi</taxon>
        <taxon>Actinopterygii</taxon>
        <taxon>Neopterygii</taxon>
        <taxon>Teleostei</taxon>
        <taxon>Neoteleostei</taxon>
        <taxon>Acanthomorphata</taxon>
        <taxon>Syngnathiaria</taxon>
        <taxon>Syngnathiformes</taxon>
        <taxon>Syngnathoidei</taxon>
        <taxon>Syngnathidae</taxon>
        <taxon>Hippocampus</taxon>
    </lineage>
</organism>
<dbReference type="InterPro" id="IPR013543">
    <property type="entry name" value="Ca/CaM-dep_prot_kinase-assoc"/>
</dbReference>
<dbReference type="Pfam" id="PF08332">
    <property type="entry name" value="CaMKII_AD"/>
    <property type="match status" value="1"/>
</dbReference>
<protein>
    <recommendedName>
        <fullName evidence="1">Calcium/calmodulin-dependent protein kinase II association-domain domain-containing protein</fullName>
    </recommendedName>
</protein>